<feature type="signal peptide" evidence="3">
    <location>
        <begin position="1"/>
        <end position="27"/>
    </location>
</feature>
<reference evidence="4 5" key="1">
    <citation type="journal article" date="2019" name="Nat. Ecol. Evol.">
        <title>Megaphylogeny resolves global patterns of mushroom evolution.</title>
        <authorList>
            <person name="Varga T."/>
            <person name="Krizsan K."/>
            <person name="Foldi C."/>
            <person name="Dima B."/>
            <person name="Sanchez-Garcia M."/>
            <person name="Sanchez-Ramirez S."/>
            <person name="Szollosi G.J."/>
            <person name="Szarkandi J.G."/>
            <person name="Papp V."/>
            <person name="Albert L."/>
            <person name="Andreopoulos W."/>
            <person name="Angelini C."/>
            <person name="Antonin V."/>
            <person name="Barry K.W."/>
            <person name="Bougher N.L."/>
            <person name="Buchanan P."/>
            <person name="Buyck B."/>
            <person name="Bense V."/>
            <person name="Catcheside P."/>
            <person name="Chovatia M."/>
            <person name="Cooper J."/>
            <person name="Damon W."/>
            <person name="Desjardin D."/>
            <person name="Finy P."/>
            <person name="Geml J."/>
            <person name="Haridas S."/>
            <person name="Hughes K."/>
            <person name="Justo A."/>
            <person name="Karasinski D."/>
            <person name="Kautmanova I."/>
            <person name="Kiss B."/>
            <person name="Kocsube S."/>
            <person name="Kotiranta H."/>
            <person name="LaButti K.M."/>
            <person name="Lechner B.E."/>
            <person name="Liimatainen K."/>
            <person name="Lipzen A."/>
            <person name="Lukacs Z."/>
            <person name="Mihaltcheva S."/>
            <person name="Morgado L.N."/>
            <person name="Niskanen T."/>
            <person name="Noordeloos M.E."/>
            <person name="Ohm R.A."/>
            <person name="Ortiz-Santana B."/>
            <person name="Ovrebo C."/>
            <person name="Racz N."/>
            <person name="Riley R."/>
            <person name="Savchenko A."/>
            <person name="Shiryaev A."/>
            <person name="Soop K."/>
            <person name="Spirin V."/>
            <person name="Szebenyi C."/>
            <person name="Tomsovsky M."/>
            <person name="Tulloss R.E."/>
            <person name="Uehling J."/>
            <person name="Grigoriev I.V."/>
            <person name="Vagvolgyi C."/>
            <person name="Papp T."/>
            <person name="Martin F.M."/>
            <person name="Miettinen O."/>
            <person name="Hibbett D.S."/>
            <person name="Nagy L.G."/>
        </authorList>
    </citation>
    <scope>NUCLEOTIDE SEQUENCE [LARGE SCALE GENOMIC DNA]</scope>
    <source>
        <strain evidence="4 5">CBS 962.96</strain>
    </source>
</reference>
<proteinExistence type="predicted"/>
<keyword evidence="2" id="KW-0472">Membrane</keyword>
<evidence type="ECO:0000256" key="2">
    <source>
        <dbReference type="SAM" id="Phobius"/>
    </source>
</evidence>
<dbReference type="Proteomes" id="UP000297245">
    <property type="component" value="Unassembled WGS sequence"/>
</dbReference>
<dbReference type="AlphaFoldDB" id="A0A4S8MFP5"/>
<evidence type="ECO:0000256" key="3">
    <source>
        <dbReference type="SAM" id="SignalP"/>
    </source>
</evidence>
<evidence type="ECO:0008006" key="6">
    <source>
        <dbReference type="Google" id="ProtNLM"/>
    </source>
</evidence>
<feature type="compositionally biased region" description="Pro residues" evidence="1">
    <location>
        <begin position="148"/>
        <end position="157"/>
    </location>
</feature>
<feature type="region of interest" description="Disordered" evidence="1">
    <location>
        <begin position="112"/>
        <end position="180"/>
    </location>
</feature>
<keyword evidence="2" id="KW-1133">Transmembrane helix</keyword>
<evidence type="ECO:0000256" key="1">
    <source>
        <dbReference type="SAM" id="MobiDB-lite"/>
    </source>
</evidence>
<gene>
    <name evidence="4" type="ORF">K435DRAFT_776122</name>
</gene>
<protein>
    <recommendedName>
        <fullName evidence="6">EGF-like domain-containing protein</fullName>
    </recommendedName>
</protein>
<accession>A0A4S8MFP5</accession>
<dbReference type="EMBL" id="ML179092">
    <property type="protein sequence ID" value="THV01291.1"/>
    <property type="molecule type" value="Genomic_DNA"/>
</dbReference>
<keyword evidence="3" id="KW-0732">Signal</keyword>
<feature type="chain" id="PRO_5020480098" description="EGF-like domain-containing protein" evidence="3">
    <location>
        <begin position="28"/>
        <end position="180"/>
    </location>
</feature>
<keyword evidence="5" id="KW-1185">Reference proteome</keyword>
<sequence length="180" mass="19177">MLSVQRARALVAIVAFLCVYPIQYVQANTCDPDFDRNCICDNYTFETNCRFATRRRSVAGTIAGAIVAGLFLIGGIAALLIFKRRRDRRAASSQAMHAAAATAAFSQPTYQTTYQPPPATYNPGPYPPPQGMASPYAGQPNSGAQYYAPPPGPPPMGAPNAPGAAHFQGNQSPPLLPSPY</sequence>
<evidence type="ECO:0000313" key="5">
    <source>
        <dbReference type="Proteomes" id="UP000297245"/>
    </source>
</evidence>
<organism evidence="4 5">
    <name type="scientific">Dendrothele bispora (strain CBS 962.96)</name>
    <dbReference type="NCBI Taxonomy" id="1314807"/>
    <lineage>
        <taxon>Eukaryota</taxon>
        <taxon>Fungi</taxon>
        <taxon>Dikarya</taxon>
        <taxon>Basidiomycota</taxon>
        <taxon>Agaricomycotina</taxon>
        <taxon>Agaricomycetes</taxon>
        <taxon>Agaricomycetidae</taxon>
        <taxon>Agaricales</taxon>
        <taxon>Agaricales incertae sedis</taxon>
        <taxon>Dendrothele</taxon>
    </lineage>
</organism>
<feature type="compositionally biased region" description="Pro residues" evidence="1">
    <location>
        <begin position="115"/>
        <end position="130"/>
    </location>
</feature>
<feature type="non-terminal residue" evidence="4">
    <location>
        <position position="180"/>
    </location>
</feature>
<keyword evidence="2" id="KW-0812">Transmembrane</keyword>
<evidence type="ECO:0000313" key="4">
    <source>
        <dbReference type="EMBL" id="THV01291.1"/>
    </source>
</evidence>
<feature type="transmembrane region" description="Helical" evidence="2">
    <location>
        <begin position="62"/>
        <end position="82"/>
    </location>
</feature>
<name>A0A4S8MFP5_DENBC</name>